<dbReference type="AlphaFoldDB" id="A0A1E5H4U8"/>
<dbReference type="EMBL" id="MIJY01000003">
    <property type="protein sequence ID" value="OEG19700.1"/>
    <property type="molecule type" value="Genomic_DNA"/>
</dbReference>
<sequence>MKSYQSLSGAQNFLVEIQENQWSGEVHSTFERTINLVDGSGTLYTIAAAELDDAPNTIRVAGFFKEHIHLPLKTPAFVQNNQLMFEGVASIAVNEARKWQYPQIKFPAKEAYEQVLVRSQQVQNWLEEREIKGGYLLNDRQATTYEKMMHTMLWKESTILLEYLKNKQPFQAMTQLNRVIGLGPGLTPSGDDFLVGLALIFTTVEYPYHSLQQWLVNCRKTIKRRTNAISFSTLDWAIKGAARERIGEFLNELFYGEHDALLKQKMLAVLAIGSSSGGDILAGILAGIALTMTLLEI</sequence>
<accession>A0A1E5H4U8</accession>
<gene>
    <name evidence="1" type="ORF">BCR25_14725</name>
</gene>
<comment type="caution">
    <text evidence="1">The sequence shown here is derived from an EMBL/GenBank/DDBJ whole genome shotgun (WGS) entry which is preliminary data.</text>
</comment>
<dbReference type="OrthoDB" id="4933449at2"/>
<evidence type="ECO:0000313" key="1">
    <source>
        <dbReference type="EMBL" id="OEG19700.1"/>
    </source>
</evidence>
<dbReference type="InterPro" id="IPR021530">
    <property type="entry name" value="AllH-like"/>
</dbReference>
<reference evidence="2" key="1">
    <citation type="submission" date="2016-09" db="EMBL/GenBank/DDBJ databases">
        <authorList>
            <person name="Gulvik C.A."/>
        </authorList>
    </citation>
    <scope>NUCLEOTIDE SEQUENCE [LARGE SCALE GENOMIC DNA]</scope>
    <source>
        <strain evidence="2">LMG 8895</strain>
    </source>
</reference>
<dbReference type="RefSeq" id="WP_069662314.1">
    <property type="nucleotide sequence ID" value="NZ_JBHUJJ010000001.1"/>
</dbReference>
<dbReference type="PATRIC" id="fig|332950.4.peg.1241"/>
<evidence type="ECO:0000313" key="2">
    <source>
        <dbReference type="Proteomes" id="UP000095094"/>
    </source>
</evidence>
<proteinExistence type="predicted"/>
<dbReference type="Pfam" id="PF11392">
    <property type="entry name" value="AllH"/>
    <property type="match status" value="1"/>
</dbReference>
<dbReference type="Proteomes" id="UP000095094">
    <property type="component" value="Unassembled WGS sequence"/>
</dbReference>
<name>A0A1E5H4U8_9ENTE</name>
<keyword evidence="2" id="KW-1185">Reference proteome</keyword>
<organism evidence="1 2">
    <name type="scientific">Enterococcus termitis</name>
    <dbReference type="NCBI Taxonomy" id="332950"/>
    <lineage>
        <taxon>Bacteria</taxon>
        <taxon>Bacillati</taxon>
        <taxon>Bacillota</taxon>
        <taxon>Bacilli</taxon>
        <taxon>Lactobacillales</taxon>
        <taxon>Enterococcaceae</taxon>
        <taxon>Enterococcus</taxon>
    </lineage>
</organism>
<protein>
    <recommendedName>
        <fullName evidence="3">DUF2877 domain-containing protein</fullName>
    </recommendedName>
</protein>
<evidence type="ECO:0008006" key="3">
    <source>
        <dbReference type="Google" id="ProtNLM"/>
    </source>
</evidence>